<comment type="caution">
    <text evidence="2">The sequence shown here is derived from an EMBL/GenBank/DDBJ whole genome shotgun (WGS) entry which is preliminary data.</text>
</comment>
<feature type="transmembrane region" description="Helical" evidence="1">
    <location>
        <begin position="9"/>
        <end position="30"/>
    </location>
</feature>
<proteinExistence type="predicted"/>
<dbReference type="AlphaFoldDB" id="A0AAE1A7P6"/>
<organism evidence="2 3">
    <name type="scientific">Elysia crispata</name>
    <name type="common">lettuce slug</name>
    <dbReference type="NCBI Taxonomy" id="231223"/>
    <lineage>
        <taxon>Eukaryota</taxon>
        <taxon>Metazoa</taxon>
        <taxon>Spiralia</taxon>
        <taxon>Lophotrochozoa</taxon>
        <taxon>Mollusca</taxon>
        <taxon>Gastropoda</taxon>
        <taxon>Heterobranchia</taxon>
        <taxon>Euthyneura</taxon>
        <taxon>Panpulmonata</taxon>
        <taxon>Sacoglossa</taxon>
        <taxon>Placobranchoidea</taxon>
        <taxon>Plakobranchidae</taxon>
        <taxon>Elysia</taxon>
    </lineage>
</organism>
<sequence>MTIEIKRSIAYLCVPISNLYLYLTLLSLGAKYGAPDVITHISKHHSDSGRLDRCTRMDRNYKKVLKSQVYT</sequence>
<evidence type="ECO:0000313" key="2">
    <source>
        <dbReference type="EMBL" id="KAK3782799.1"/>
    </source>
</evidence>
<evidence type="ECO:0000256" key="1">
    <source>
        <dbReference type="SAM" id="Phobius"/>
    </source>
</evidence>
<name>A0AAE1A7P6_9GAST</name>
<accession>A0AAE1A7P6</accession>
<keyword evidence="1" id="KW-1133">Transmembrane helix</keyword>
<keyword evidence="3" id="KW-1185">Reference proteome</keyword>
<dbReference type="Proteomes" id="UP001283361">
    <property type="component" value="Unassembled WGS sequence"/>
</dbReference>
<keyword evidence="1" id="KW-0472">Membrane</keyword>
<gene>
    <name evidence="2" type="ORF">RRG08_002435</name>
</gene>
<dbReference type="EMBL" id="JAWDGP010002483">
    <property type="protein sequence ID" value="KAK3782799.1"/>
    <property type="molecule type" value="Genomic_DNA"/>
</dbReference>
<evidence type="ECO:0000313" key="3">
    <source>
        <dbReference type="Proteomes" id="UP001283361"/>
    </source>
</evidence>
<keyword evidence="1" id="KW-0812">Transmembrane</keyword>
<reference evidence="2" key="1">
    <citation type="journal article" date="2023" name="G3 (Bethesda)">
        <title>A reference genome for the long-term kleptoplast-retaining sea slug Elysia crispata morphotype clarki.</title>
        <authorList>
            <person name="Eastman K.E."/>
            <person name="Pendleton A.L."/>
            <person name="Shaikh M.A."/>
            <person name="Suttiyut T."/>
            <person name="Ogas R."/>
            <person name="Tomko P."/>
            <person name="Gavelis G."/>
            <person name="Widhalm J.R."/>
            <person name="Wisecaver J.H."/>
        </authorList>
    </citation>
    <scope>NUCLEOTIDE SEQUENCE</scope>
    <source>
        <strain evidence="2">ECLA1</strain>
    </source>
</reference>
<protein>
    <submittedName>
        <fullName evidence="2">Uncharacterized protein</fullName>
    </submittedName>
</protein>